<dbReference type="AlphaFoldDB" id="A0A507DNX5"/>
<evidence type="ECO:0000313" key="2">
    <source>
        <dbReference type="Proteomes" id="UP000317494"/>
    </source>
</evidence>
<name>A0A507DNX5_9FUNG</name>
<organism evidence="1 2">
    <name type="scientific">Synchytrium endobioticum</name>
    <dbReference type="NCBI Taxonomy" id="286115"/>
    <lineage>
        <taxon>Eukaryota</taxon>
        <taxon>Fungi</taxon>
        <taxon>Fungi incertae sedis</taxon>
        <taxon>Chytridiomycota</taxon>
        <taxon>Chytridiomycota incertae sedis</taxon>
        <taxon>Chytridiomycetes</taxon>
        <taxon>Synchytriales</taxon>
        <taxon>Synchytriaceae</taxon>
        <taxon>Synchytrium</taxon>
    </lineage>
</organism>
<keyword evidence="2" id="KW-1185">Reference proteome</keyword>
<sequence length="705" mass="79822">MAPPYPHGTNSLLLAADLFEVDLRRDEIRLLSHEMSEVLGRPATTPAAITDKQSEYDKLNLNSNIPVDNTIIVSDDRLPSARPDSDAENRYTTWVAANPPPVTGAPAAVTSASTSALPTPSTLVDMKIADPDKFKDGFKDYNRWLFECQNVIAYYAHHGATPLTKLCLNLLLDEKTMNIGDAKDHVVRRLMLITRSEWNKVYEDLQKAFSKAKPDDTSLACLSVFEHYSDLMNKIQRNSYVKLRQMAATPDINLMNFDRMRYDPIKYLPGDFDEVGERAEALHAAMRKGERLGYVVIGDDRLERCQLKRIGSIYPSTQYISGCDVCDCATQISEVPNTFLRNPKDDWSQVEIVCPSRSSGEPMSKLIIIVLVMLGLCQLVVSMDPQEDVNQEEAIFKTGVMKEAALIKAERRVYDLHYAMYISGDTGMLRFMADHSPGLCTANRARAKQLTVMFMMWYNVIFCILVNVYKFHDLHYSEAPLAPRCRLELLRRMNWLSPSTKRLQDEYGVHFALENAAIEDDGLGFVRADYNDPYKKLSAAIEEVQTVLKAEAEKLIFHVRLGNPSVAHLQVQQALRDSKLPPDLQEKIEKHARLWSKAWLDEIFQKLKDEFGSLPACDTSLAYELLKSDYDYLLIYGETYVKLRKAAAGLDLSAGYDVELFISNIEKFIFEMDLFTYGGRPIGDKVQGRGRESLCLNYIDASSKV</sequence>
<reference evidence="1 2" key="1">
    <citation type="journal article" date="2019" name="Sci. Rep.">
        <title>Comparative genomics of chytrid fungi reveal insights into the obligate biotrophic and pathogenic lifestyle of Synchytrium endobioticum.</title>
        <authorList>
            <person name="van de Vossenberg B.T.L.H."/>
            <person name="Warris S."/>
            <person name="Nguyen H.D.T."/>
            <person name="van Gent-Pelzer M.P.E."/>
            <person name="Joly D.L."/>
            <person name="van de Geest H.C."/>
            <person name="Bonants P.J.M."/>
            <person name="Smith D.S."/>
            <person name="Levesque C.A."/>
            <person name="van der Lee T.A.J."/>
        </authorList>
    </citation>
    <scope>NUCLEOTIDE SEQUENCE [LARGE SCALE GENOMIC DNA]</scope>
    <source>
        <strain evidence="1 2">MB42</strain>
    </source>
</reference>
<accession>A0A507DNX5</accession>
<comment type="caution">
    <text evidence="1">The sequence shown here is derived from an EMBL/GenBank/DDBJ whole genome shotgun (WGS) entry which is preliminary data.</text>
</comment>
<protein>
    <submittedName>
        <fullName evidence="1">Uncharacterized protein</fullName>
    </submittedName>
</protein>
<proteinExistence type="predicted"/>
<evidence type="ECO:0000313" key="1">
    <source>
        <dbReference type="EMBL" id="TPX53372.1"/>
    </source>
</evidence>
<dbReference type="EMBL" id="QEAN01000018">
    <property type="protein sequence ID" value="TPX53372.1"/>
    <property type="molecule type" value="Genomic_DNA"/>
</dbReference>
<gene>
    <name evidence="1" type="ORF">SeMB42_g00853</name>
</gene>
<dbReference type="VEuPathDB" id="FungiDB:SeMB42_g00853"/>
<dbReference type="Proteomes" id="UP000317494">
    <property type="component" value="Unassembled WGS sequence"/>
</dbReference>